<reference evidence="1 2" key="1">
    <citation type="submission" date="2017-04" db="EMBL/GenBank/DDBJ databases">
        <title>Unexpected and diverse lifestyles within the genus Limnohabitans.</title>
        <authorList>
            <person name="Kasalicky V."/>
            <person name="Mehrshad M."/>
            <person name="Andrei S.-A."/>
            <person name="Salcher M."/>
            <person name="Kratochvilova H."/>
            <person name="Simek K."/>
            <person name="Ghai R."/>
        </authorList>
    </citation>
    <scope>NUCLEOTIDE SEQUENCE [LARGE SCALE GENOMIC DNA]</scope>
    <source>
        <strain evidence="1 2">MWH-C5</strain>
    </source>
</reference>
<comment type="caution">
    <text evidence="1">The sequence shown here is derived from an EMBL/GenBank/DDBJ whole genome shotgun (WGS) entry which is preliminary data.</text>
</comment>
<keyword evidence="2" id="KW-1185">Reference proteome</keyword>
<proteinExistence type="predicted"/>
<evidence type="ECO:0000313" key="2">
    <source>
        <dbReference type="Proteomes" id="UP000251341"/>
    </source>
</evidence>
<sequence>MEILHFFVAGISDILEIPIMITPLTKAVEKLLAAKPASGLRPETDAEWLALQQANEVLAYEIFRSGGMPSADARVLAQALFGGSTGRELLDIALAVEVK</sequence>
<accession>A0A315ER82</accession>
<dbReference type="AlphaFoldDB" id="A0A315ER82"/>
<evidence type="ECO:0000313" key="1">
    <source>
        <dbReference type="EMBL" id="PUE59348.1"/>
    </source>
</evidence>
<dbReference type="Proteomes" id="UP000251341">
    <property type="component" value="Unassembled WGS sequence"/>
</dbReference>
<protein>
    <submittedName>
        <fullName evidence="1">Uncharacterized protein</fullName>
    </submittedName>
</protein>
<name>A0A315ER82_9BURK</name>
<dbReference type="EMBL" id="NESP01000001">
    <property type="protein sequence ID" value="PUE59348.1"/>
    <property type="molecule type" value="Genomic_DNA"/>
</dbReference>
<organism evidence="1 2">
    <name type="scientific">Limnohabitans curvus</name>
    <dbReference type="NCBI Taxonomy" id="323423"/>
    <lineage>
        <taxon>Bacteria</taxon>
        <taxon>Pseudomonadati</taxon>
        <taxon>Pseudomonadota</taxon>
        <taxon>Betaproteobacteria</taxon>
        <taxon>Burkholderiales</taxon>
        <taxon>Comamonadaceae</taxon>
        <taxon>Limnohabitans</taxon>
    </lineage>
</organism>
<gene>
    <name evidence="1" type="ORF">B9Z44_07065</name>
</gene>